<sequence>MERILAQSEVDVFRAVEIVKQNRPQLLNFTICLIFFQNSKFRFFPLSPQILLNGALNWLCILGDLDSSRHHAEKLGKVPQSRSCYLFLNQNKMCDYILSLLLKGFS</sequence>
<dbReference type="EMBL" id="UZAE01002988">
    <property type="protein sequence ID" value="VDO00199.1"/>
    <property type="molecule type" value="Genomic_DNA"/>
</dbReference>
<keyword evidence="2" id="KW-1185">Reference proteome</keyword>
<reference evidence="1 2" key="2">
    <citation type="submission" date="2018-11" db="EMBL/GenBank/DDBJ databases">
        <authorList>
            <consortium name="Pathogen Informatics"/>
        </authorList>
    </citation>
    <scope>NUCLEOTIDE SEQUENCE [LARGE SCALE GENOMIC DNA]</scope>
</reference>
<accession>A0A0R3TBA2</accession>
<evidence type="ECO:0000313" key="1">
    <source>
        <dbReference type="EMBL" id="VDO00199.1"/>
    </source>
</evidence>
<protein>
    <submittedName>
        <fullName evidence="1 3">Uncharacterized protein</fullName>
    </submittedName>
</protein>
<gene>
    <name evidence="1" type="ORF">HNAJ_LOCUS4339</name>
</gene>
<name>A0A0R3TBA2_RODNA</name>
<dbReference type="AlphaFoldDB" id="A0A0R3TBA2"/>
<dbReference type="WBParaSite" id="HNAJ_0000434101-mRNA-1">
    <property type="protein sequence ID" value="HNAJ_0000434101-mRNA-1"/>
    <property type="gene ID" value="HNAJ_0000434101"/>
</dbReference>
<evidence type="ECO:0000313" key="2">
    <source>
        <dbReference type="Proteomes" id="UP000278807"/>
    </source>
</evidence>
<evidence type="ECO:0000313" key="3">
    <source>
        <dbReference type="WBParaSite" id="HNAJ_0000434101-mRNA-1"/>
    </source>
</evidence>
<dbReference type="Proteomes" id="UP000278807">
    <property type="component" value="Unassembled WGS sequence"/>
</dbReference>
<proteinExistence type="predicted"/>
<reference evidence="3" key="1">
    <citation type="submission" date="2017-02" db="UniProtKB">
        <authorList>
            <consortium name="WormBaseParasite"/>
        </authorList>
    </citation>
    <scope>IDENTIFICATION</scope>
</reference>
<organism evidence="3">
    <name type="scientific">Rodentolepis nana</name>
    <name type="common">Dwarf tapeworm</name>
    <name type="synonym">Hymenolepis nana</name>
    <dbReference type="NCBI Taxonomy" id="102285"/>
    <lineage>
        <taxon>Eukaryota</taxon>
        <taxon>Metazoa</taxon>
        <taxon>Spiralia</taxon>
        <taxon>Lophotrochozoa</taxon>
        <taxon>Platyhelminthes</taxon>
        <taxon>Cestoda</taxon>
        <taxon>Eucestoda</taxon>
        <taxon>Cyclophyllidea</taxon>
        <taxon>Hymenolepididae</taxon>
        <taxon>Rodentolepis</taxon>
    </lineage>
</organism>